<evidence type="ECO:0000313" key="1">
    <source>
        <dbReference type="EMBL" id="KKL79365.1"/>
    </source>
</evidence>
<proteinExistence type="predicted"/>
<name>A0A0F9HCE7_9ZZZZ</name>
<organism evidence="1">
    <name type="scientific">marine sediment metagenome</name>
    <dbReference type="NCBI Taxonomy" id="412755"/>
    <lineage>
        <taxon>unclassified sequences</taxon>
        <taxon>metagenomes</taxon>
        <taxon>ecological metagenomes</taxon>
    </lineage>
</organism>
<dbReference type="EMBL" id="LAZR01023194">
    <property type="protein sequence ID" value="KKL79365.1"/>
    <property type="molecule type" value="Genomic_DNA"/>
</dbReference>
<accession>A0A0F9HCE7</accession>
<sequence length="66" mass="7490">MKETMYGQELEGFKHITRAEIEASLARAALKAENRMLKTLVQEGRATVAQEARLTQVRNELMEAAR</sequence>
<gene>
    <name evidence="1" type="ORF">LCGC14_2015600</name>
</gene>
<protein>
    <submittedName>
        <fullName evidence="1">Uncharacterized protein</fullName>
    </submittedName>
</protein>
<dbReference type="AlphaFoldDB" id="A0A0F9HCE7"/>
<comment type="caution">
    <text evidence="1">The sequence shown here is derived from an EMBL/GenBank/DDBJ whole genome shotgun (WGS) entry which is preliminary data.</text>
</comment>
<reference evidence="1" key="1">
    <citation type="journal article" date="2015" name="Nature">
        <title>Complex archaea that bridge the gap between prokaryotes and eukaryotes.</title>
        <authorList>
            <person name="Spang A."/>
            <person name="Saw J.H."/>
            <person name="Jorgensen S.L."/>
            <person name="Zaremba-Niedzwiedzka K."/>
            <person name="Martijn J."/>
            <person name="Lind A.E."/>
            <person name="van Eijk R."/>
            <person name="Schleper C."/>
            <person name="Guy L."/>
            <person name="Ettema T.J."/>
        </authorList>
    </citation>
    <scope>NUCLEOTIDE SEQUENCE</scope>
</reference>